<evidence type="ECO:0000313" key="3">
    <source>
        <dbReference type="Proteomes" id="UP001383192"/>
    </source>
</evidence>
<organism evidence="2 3">
    <name type="scientific">Paramarasmius palmivorus</name>
    <dbReference type="NCBI Taxonomy" id="297713"/>
    <lineage>
        <taxon>Eukaryota</taxon>
        <taxon>Fungi</taxon>
        <taxon>Dikarya</taxon>
        <taxon>Basidiomycota</taxon>
        <taxon>Agaricomycotina</taxon>
        <taxon>Agaricomycetes</taxon>
        <taxon>Agaricomycetidae</taxon>
        <taxon>Agaricales</taxon>
        <taxon>Marasmiineae</taxon>
        <taxon>Marasmiaceae</taxon>
        <taxon>Paramarasmius</taxon>
    </lineage>
</organism>
<proteinExistence type="predicted"/>
<evidence type="ECO:0000256" key="1">
    <source>
        <dbReference type="SAM" id="SignalP"/>
    </source>
</evidence>
<feature type="chain" id="PRO_5044024380" evidence="1">
    <location>
        <begin position="17"/>
        <end position="142"/>
    </location>
</feature>
<dbReference type="Pfam" id="PF19271">
    <property type="entry name" value="Nis1"/>
    <property type="match status" value="1"/>
</dbReference>
<keyword evidence="3" id="KW-1185">Reference proteome</keyword>
<keyword evidence="1" id="KW-0732">Signal</keyword>
<sequence>MKFPFVFAALITTALAQRASIGDPVDGASVTAGQELLIRVDTQPSTSNIDPVGIALGIQSCSSSASGCFAPNSVLGTILYQGPYNPQYSTEAFSLPPHQNFTVAIPADFPKGQAQIGLAGLTIVGASGSPLFGTDNITVTVV</sequence>
<accession>A0AAW0DLM7</accession>
<dbReference type="AlphaFoldDB" id="A0AAW0DLM7"/>
<dbReference type="Proteomes" id="UP001383192">
    <property type="component" value="Unassembled WGS sequence"/>
</dbReference>
<evidence type="ECO:0000313" key="2">
    <source>
        <dbReference type="EMBL" id="KAK7051452.1"/>
    </source>
</evidence>
<dbReference type="EMBL" id="JAYKXP010000012">
    <property type="protein sequence ID" value="KAK7051452.1"/>
    <property type="molecule type" value="Genomic_DNA"/>
</dbReference>
<feature type="signal peptide" evidence="1">
    <location>
        <begin position="1"/>
        <end position="16"/>
    </location>
</feature>
<protein>
    <submittedName>
        <fullName evidence="2">Uncharacterized protein</fullName>
    </submittedName>
</protein>
<name>A0AAW0DLM7_9AGAR</name>
<gene>
    <name evidence="2" type="ORF">VNI00_004426</name>
</gene>
<dbReference type="InterPro" id="IPR045469">
    <property type="entry name" value="Nis1"/>
</dbReference>
<comment type="caution">
    <text evidence="2">The sequence shown here is derived from an EMBL/GenBank/DDBJ whole genome shotgun (WGS) entry which is preliminary data.</text>
</comment>
<reference evidence="2 3" key="1">
    <citation type="submission" date="2024-01" db="EMBL/GenBank/DDBJ databases">
        <title>A draft genome for a cacao thread blight-causing isolate of Paramarasmius palmivorus.</title>
        <authorList>
            <person name="Baruah I.K."/>
            <person name="Bukari Y."/>
            <person name="Amoako-Attah I."/>
            <person name="Meinhardt L.W."/>
            <person name="Bailey B.A."/>
            <person name="Cohen S.P."/>
        </authorList>
    </citation>
    <scope>NUCLEOTIDE SEQUENCE [LARGE SCALE GENOMIC DNA]</scope>
    <source>
        <strain evidence="2 3">GH-12</strain>
    </source>
</reference>